<dbReference type="HOGENOM" id="CLU_060721_1_0_9"/>
<accession>C9KIX5</accession>
<reference evidence="1" key="1">
    <citation type="submission" date="2009-09" db="EMBL/GenBank/DDBJ databases">
        <authorList>
            <person name="Weinstock G."/>
            <person name="Sodergren E."/>
            <person name="Clifton S."/>
            <person name="Fulton L."/>
            <person name="Fulton B."/>
            <person name="Courtney L."/>
            <person name="Fronick C."/>
            <person name="Harrison M."/>
            <person name="Strong C."/>
            <person name="Farmer C."/>
            <person name="Delahaunty K."/>
            <person name="Markovic C."/>
            <person name="Hall O."/>
            <person name="Minx P."/>
            <person name="Tomlinson C."/>
            <person name="Mitreva M."/>
            <person name="Nelson J."/>
            <person name="Hou S."/>
            <person name="Wollam A."/>
            <person name="Pepin K.H."/>
            <person name="Johnson M."/>
            <person name="Bhonagiri V."/>
            <person name="Nash W.E."/>
            <person name="Warren W."/>
            <person name="Chinwalla A."/>
            <person name="Mardis E.R."/>
            <person name="Wilson R.K."/>
        </authorList>
    </citation>
    <scope>NUCLEOTIDE SEQUENCE [LARGE SCALE GENOMIC DNA]</scope>
    <source>
        <strain evidence="1">DSM 20544</strain>
    </source>
</reference>
<dbReference type="Pfam" id="PF19799">
    <property type="entry name" value="DUF6282"/>
    <property type="match status" value="1"/>
</dbReference>
<dbReference type="PIRSF" id="PIRSF021898">
    <property type="entry name" value="UCP021898"/>
    <property type="match status" value="1"/>
</dbReference>
<name>C9KIX5_9FIRM</name>
<dbReference type="eggNOG" id="COG1099">
    <property type="taxonomic scope" value="Bacteria"/>
</dbReference>
<dbReference type="InterPro" id="IPR016797">
    <property type="entry name" value="UCP021898"/>
</dbReference>
<sequence length="301" mass="32992">MLLMDTKNCLDVSKEWLAGAIDMHVHAAPDCASRKYTDAELARQYHQAGMGGFVSKCHHVDTSGRAAVIRELMPPQEAGIVYGSVVLNHSVGGLNPSAVMTCGRMGGKVVWFPTVDATNDAIYKRKHRNPALGQYNEQPSDQKKITILAEDGSLRPEVYPVLEAIRQQDLVLATGHLAPQESLVLISEAAAMGIQKLLVTHVSLPITKADAGLQQDFLDAGAWLEHCFYTPYYQLASWDEILASIHLAGSEHIILSTDFGQCQSPDPAEGLRQFAQELHRRGISGQEIRQMMVENPRGLLA</sequence>
<comment type="caution">
    <text evidence="1">The sequence shown here is derived from an EMBL/GenBank/DDBJ whole genome shotgun (WGS) entry which is preliminary data.</text>
</comment>
<dbReference type="EMBL" id="ABWK02000001">
    <property type="protein sequence ID" value="EEX70238.1"/>
    <property type="molecule type" value="Genomic_DNA"/>
</dbReference>
<dbReference type="SUPFAM" id="SSF51556">
    <property type="entry name" value="Metallo-dependent hydrolases"/>
    <property type="match status" value="1"/>
</dbReference>
<keyword evidence="2" id="KW-1185">Reference proteome</keyword>
<dbReference type="InterPro" id="IPR032466">
    <property type="entry name" value="Metal_Hydrolase"/>
</dbReference>
<dbReference type="Proteomes" id="UP000003671">
    <property type="component" value="Unassembled WGS sequence"/>
</dbReference>
<evidence type="ECO:0008006" key="3">
    <source>
        <dbReference type="Google" id="ProtNLM"/>
    </source>
</evidence>
<proteinExistence type="predicted"/>
<evidence type="ECO:0000313" key="1">
    <source>
        <dbReference type="EMBL" id="EEX70238.1"/>
    </source>
</evidence>
<dbReference type="InterPro" id="IPR046249">
    <property type="entry name" value="DUF6282"/>
</dbReference>
<evidence type="ECO:0000313" key="2">
    <source>
        <dbReference type="Proteomes" id="UP000003671"/>
    </source>
</evidence>
<dbReference type="Gene3D" id="3.20.20.140">
    <property type="entry name" value="Metal-dependent hydrolases"/>
    <property type="match status" value="1"/>
</dbReference>
<dbReference type="PATRIC" id="fig|500635.8.peg.277"/>
<protein>
    <recommendedName>
        <fullName evidence="3">Amidohydrolase family protein</fullName>
    </recommendedName>
</protein>
<dbReference type="AlphaFoldDB" id="C9KIX5"/>
<gene>
    <name evidence="1" type="ORF">MITSMUL_03376</name>
</gene>
<dbReference type="STRING" id="500635.MITSMUL_03376"/>
<organism evidence="1 2">
    <name type="scientific">Mitsuokella multacida DSM 20544</name>
    <dbReference type="NCBI Taxonomy" id="500635"/>
    <lineage>
        <taxon>Bacteria</taxon>
        <taxon>Bacillati</taxon>
        <taxon>Bacillota</taxon>
        <taxon>Negativicutes</taxon>
        <taxon>Selenomonadales</taxon>
        <taxon>Selenomonadaceae</taxon>
        <taxon>Mitsuokella</taxon>
    </lineage>
</organism>